<dbReference type="RefSeq" id="XP_008729669.1">
    <property type="nucleotide sequence ID" value="XM_008731447.1"/>
</dbReference>
<sequence length="59" mass="5882">MYSCNVTGVDEYCCNNGCSCDPSAGGEVVSFTGTPYTISVIGVTSTYADPSATGPSSAS</sequence>
<accession>V9D3B1</accession>
<proteinExistence type="predicted"/>
<gene>
    <name evidence="1" type="ORF">G647_07130</name>
</gene>
<evidence type="ECO:0000313" key="1">
    <source>
        <dbReference type="EMBL" id="ETI20788.1"/>
    </source>
</evidence>
<dbReference type="VEuPathDB" id="FungiDB:G647_07130"/>
<dbReference type="HOGENOM" id="CLU_2967179_0_0_1"/>
<dbReference type="EMBL" id="KB822707">
    <property type="protein sequence ID" value="ETI20788.1"/>
    <property type="molecule type" value="Genomic_DNA"/>
</dbReference>
<evidence type="ECO:0000313" key="2">
    <source>
        <dbReference type="Proteomes" id="UP000030678"/>
    </source>
</evidence>
<organism evidence="1 2">
    <name type="scientific">Cladophialophora carrionii CBS 160.54</name>
    <dbReference type="NCBI Taxonomy" id="1279043"/>
    <lineage>
        <taxon>Eukaryota</taxon>
        <taxon>Fungi</taxon>
        <taxon>Dikarya</taxon>
        <taxon>Ascomycota</taxon>
        <taxon>Pezizomycotina</taxon>
        <taxon>Eurotiomycetes</taxon>
        <taxon>Chaetothyriomycetidae</taxon>
        <taxon>Chaetothyriales</taxon>
        <taxon>Herpotrichiellaceae</taxon>
        <taxon>Cladophialophora</taxon>
    </lineage>
</organism>
<protein>
    <submittedName>
        <fullName evidence="1">Uncharacterized protein</fullName>
    </submittedName>
</protein>
<dbReference type="GeneID" id="19985623"/>
<dbReference type="Proteomes" id="UP000030678">
    <property type="component" value="Unassembled WGS sequence"/>
</dbReference>
<dbReference type="AlphaFoldDB" id="V9D3B1"/>
<feature type="non-terminal residue" evidence="1">
    <location>
        <position position="59"/>
    </location>
</feature>
<reference evidence="1 2" key="1">
    <citation type="submission" date="2013-03" db="EMBL/GenBank/DDBJ databases">
        <title>The Genome Sequence of Cladophialophora carrionii CBS 160.54.</title>
        <authorList>
            <consortium name="The Broad Institute Genomics Platform"/>
            <person name="Cuomo C."/>
            <person name="de Hoog S."/>
            <person name="Gorbushina A."/>
            <person name="Walker B."/>
            <person name="Young S.K."/>
            <person name="Zeng Q."/>
            <person name="Gargeya S."/>
            <person name="Fitzgerald M."/>
            <person name="Haas B."/>
            <person name="Abouelleil A."/>
            <person name="Allen A.W."/>
            <person name="Alvarado L."/>
            <person name="Arachchi H.M."/>
            <person name="Berlin A.M."/>
            <person name="Chapman S.B."/>
            <person name="Gainer-Dewar J."/>
            <person name="Goldberg J."/>
            <person name="Griggs A."/>
            <person name="Gujja S."/>
            <person name="Hansen M."/>
            <person name="Howarth C."/>
            <person name="Imamovic A."/>
            <person name="Ireland A."/>
            <person name="Larimer J."/>
            <person name="McCowan C."/>
            <person name="Murphy C."/>
            <person name="Pearson M."/>
            <person name="Poon T.W."/>
            <person name="Priest M."/>
            <person name="Roberts A."/>
            <person name="Saif S."/>
            <person name="Shea T."/>
            <person name="Sisk P."/>
            <person name="Sykes S."/>
            <person name="Wortman J."/>
            <person name="Nusbaum C."/>
            <person name="Birren B."/>
        </authorList>
    </citation>
    <scope>NUCLEOTIDE SEQUENCE [LARGE SCALE GENOMIC DNA]</scope>
    <source>
        <strain evidence="1 2">CBS 160.54</strain>
    </source>
</reference>
<name>V9D3B1_9EURO</name>
<dbReference type="OrthoDB" id="5215637at2759"/>